<evidence type="ECO:0000313" key="4">
    <source>
        <dbReference type="Proteomes" id="UP001061958"/>
    </source>
</evidence>
<dbReference type="InterPro" id="IPR048517">
    <property type="entry name" value="DENR_N"/>
</dbReference>
<evidence type="ECO:0000256" key="1">
    <source>
        <dbReference type="ARBA" id="ARBA00007514"/>
    </source>
</evidence>
<organism evidence="3 4">
    <name type="scientific">Galdieria partita</name>
    <dbReference type="NCBI Taxonomy" id="83374"/>
    <lineage>
        <taxon>Eukaryota</taxon>
        <taxon>Rhodophyta</taxon>
        <taxon>Bangiophyceae</taxon>
        <taxon>Galdieriales</taxon>
        <taxon>Galdieriaceae</taxon>
        <taxon>Galdieria</taxon>
    </lineage>
</organism>
<sequence length="195" mass="22315">MASHPFSEEEWTTCVGNQDQYPYNVIYCGNCSLPFEYCEYNSPEEFQRCLLWRRENYPELFSTYDESLLTDALKNVTVADSLSKAVENNSHSSSKKKAPLNPEIVITRAQRKGRKQVTIISGLDKAGVKLSEFSKVCKKQFSCGASVVTAPDMREVVEIQGDHLQETLHLLKDQFSVPQEYLYVMDDNKRKVHAF</sequence>
<dbReference type="InterPro" id="IPR046447">
    <property type="entry name" value="DENR_C"/>
</dbReference>
<accession>A0A9C7Q0M5</accession>
<dbReference type="GO" id="GO:0001731">
    <property type="term" value="P:formation of translation preinitiation complex"/>
    <property type="evidence" value="ECO:0007669"/>
    <property type="project" value="TreeGrafter"/>
</dbReference>
<dbReference type="Gene3D" id="3.30.780.10">
    <property type="entry name" value="SUI1-like domain"/>
    <property type="match status" value="1"/>
</dbReference>
<dbReference type="PROSITE" id="PS50296">
    <property type="entry name" value="SUI1"/>
    <property type="match status" value="1"/>
</dbReference>
<dbReference type="GO" id="GO:0003729">
    <property type="term" value="F:mRNA binding"/>
    <property type="evidence" value="ECO:0007669"/>
    <property type="project" value="TreeGrafter"/>
</dbReference>
<name>A0A9C7Q0M5_9RHOD</name>
<comment type="similarity">
    <text evidence="1">Belongs to the DENR family.</text>
</comment>
<dbReference type="PANTHER" id="PTHR12789">
    <property type="entry name" value="DENSITY-REGULATED PROTEIN HOMOLOG"/>
    <property type="match status" value="1"/>
</dbReference>
<dbReference type="InterPro" id="IPR050318">
    <property type="entry name" value="DENR/SUI1_TIF"/>
</dbReference>
<dbReference type="AlphaFoldDB" id="A0A9C7Q0M5"/>
<dbReference type="OrthoDB" id="277199at2759"/>
<comment type="caution">
    <text evidence="3">The sequence shown here is derived from an EMBL/GenBank/DDBJ whole genome shotgun (WGS) entry which is preliminary data.</text>
</comment>
<dbReference type="SUPFAM" id="SSF55159">
    <property type="entry name" value="eIF1-like"/>
    <property type="match status" value="1"/>
</dbReference>
<dbReference type="EMBL" id="BQMJ01000053">
    <property type="protein sequence ID" value="GJQ14268.1"/>
    <property type="molecule type" value="Genomic_DNA"/>
</dbReference>
<dbReference type="Pfam" id="PF01253">
    <property type="entry name" value="SUI1"/>
    <property type="match status" value="1"/>
</dbReference>
<dbReference type="GO" id="GO:0002188">
    <property type="term" value="P:translation reinitiation"/>
    <property type="evidence" value="ECO:0007669"/>
    <property type="project" value="TreeGrafter"/>
</dbReference>
<dbReference type="InterPro" id="IPR001950">
    <property type="entry name" value="SUI1"/>
</dbReference>
<dbReference type="Pfam" id="PF21023">
    <property type="entry name" value="DENR_N"/>
    <property type="match status" value="1"/>
</dbReference>
<dbReference type="InterPro" id="IPR036877">
    <property type="entry name" value="SUI1_dom_sf"/>
</dbReference>
<dbReference type="PANTHER" id="PTHR12789:SF0">
    <property type="entry name" value="DENSITY-REGULATED PROTEIN"/>
    <property type="match status" value="1"/>
</dbReference>
<dbReference type="CDD" id="cd11607">
    <property type="entry name" value="DENR_C"/>
    <property type="match status" value="1"/>
</dbReference>
<protein>
    <recommendedName>
        <fullName evidence="2">SUI1 domain-containing protein</fullName>
    </recommendedName>
</protein>
<reference evidence="3" key="2">
    <citation type="submission" date="2022-01" db="EMBL/GenBank/DDBJ databases">
        <authorList>
            <person name="Hirooka S."/>
            <person name="Miyagishima S.Y."/>
        </authorList>
    </citation>
    <scope>NUCLEOTIDE SEQUENCE</scope>
    <source>
        <strain evidence="3">NBRC 102759</strain>
    </source>
</reference>
<evidence type="ECO:0000313" key="3">
    <source>
        <dbReference type="EMBL" id="GJQ14268.1"/>
    </source>
</evidence>
<evidence type="ECO:0000259" key="2">
    <source>
        <dbReference type="PROSITE" id="PS50296"/>
    </source>
</evidence>
<dbReference type="GO" id="GO:0003743">
    <property type="term" value="F:translation initiation factor activity"/>
    <property type="evidence" value="ECO:0007669"/>
    <property type="project" value="InterPro"/>
</dbReference>
<feature type="domain" description="SUI1" evidence="2">
    <location>
        <begin position="104"/>
        <end position="175"/>
    </location>
</feature>
<reference evidence="3" key="1">
    <citation type="journal article" date="2022" name="Proc. Natl. Acad. Sci. U.S.A.">
        <title>Life cycle and functional genomics of the unicellular red alga Galdieria for elucidating algal and plant evolution and industrial use.</title>
        <authorList>
            <person name="Hirooka S."/>
            <person name="Itabashi T."/>
            <person name="Ichinose T.M."/>
            <person name="Onuma R."/>
            <person name="Fujiwara T."/>
            <person name="Yamashita S."/>
            <person name="Jong L.W."/>
            <person name="Tomita R."/>
            <person name="Iwane A.H."/>
            <person name="Miyagishima S.Y."/>
        </authorList>
    </citation>
    <scope>NUCLEOTIDE SEQUENCE</scope>
    <source>
        <strain evidence="3">NBRC 102759</strain>
    </source>
</reference>
<gene>
    <name evidence="3" type="ORF">GpartN1_g6059.t1</name>
</gene>
<keyword evidence="4" id="KW-1185">Reference proteome</keyword>
<proteinExistence type="inferred from homology"/>
<dbReference type="Proteomes" id="UP001061958">
    <property type="component" value="Unassembled WGS sequence"/>
</dbReference>